<proteinExistence type="inferred from homology"/>
<dbReference type="Gene3D" id="3.30.9.10">
    <property type="entry name" value="D-Amino Acid Oxidase, subunit A, domain 2"/>
    <property type="match status" value="1"/>
</dbReference>
<dbReference type="OMA" id="VMMRISE"/>
<dbReference type="RefSeq" id="XP_002116423.1">
    <property type="nucleotide sequence ID" value="XM_002116387.1"/>
</dbReference>
<reference evidence="7 8" key="1">
    <citation type="journal article" date="2008" name="Nature">
        <title>The Trichoplax genome and the nature of placozoans.</title>
        <authorList>
            <person name="Srivastava M."/>
            <person name="Begovic E."/>
            <person name="Chapman J."/>
            <person name="Putnam N.H."/>
            <person name="Hellsten U."/>
            <person name="Kawashima T."/>
            <person name="Kuo A."/>
            <person name="Mitros T."/>
            <person name="Salamov A."/>
            <person name="Carpenter M.L."/>
            <person name="Signorovitch A.Y."/>
            <person name="Moreno M.A."/>
            <person name="Kamm K."/>
            <person name="Grimwood J."/>
            <person name="Schmutz J."/>
            <person name="Shapiro H."/>
            <person name="Grigoriev I.V."/>
            <person name="Buss L.W."/>
            <person name="Schierwater B."/>
            <person name="Dellaporta S.L."/>
            <person name="Rokhsar D.S."/>
        </authorList>
    </citation>
    <scope>NUCLEOTIDE SEQUENCE [LARGE SCALE GENOMIC DNA]</scope>
    <source>
        <strain evidence="7 8">Grell-BS-1999</strain>
    </source>
</reference>
<dbReference type="PhylomeDB" id="B3S7X9"/>
<evidence type="ECO:0000256" key="2">
    <source>
        <dbReference type="ARBA" id="ARBA00010989"/>
    </source>
</evidence>
<keyword evidence="4" id="KW-0274">FAD</keyword>
<dbReference type="PANTHER" id="PTHR10961:SF10">
    <property type="entry name" value="FAD DEPENDENT OXIDOREDUCTASE DOMAIN-CONTAINING PROTEIN"/>
    <property type="match status" value="1"/>
</dbReference>
<dbReference type="AlphaFoldDB" id="B3S7X9"/>
<dbReference type="CTD" id="6757554"/>
<dbReference type="GO" id="GO:0008115">
    <property type="term" value="F:sarcosine oxidase activity"/>
    <property type="evidence" value="ECO:0000318"/>
    <property type="project" value="GO_Central"/>
</dbReference>
<feature type="domain" description="FAD dependent oxidoreductase" evidence="6">
    <location>
        <begin position="9"/>
        <end position="381"/>
    </location>
</feature>
<keyword evidence="3" id="KW-0285">Flavoprotein</keyword>
<dbReference type="GO" id="GO:0050660">
    <property type="term" value="F:flavin adenine dinucleotide binding"/>
    <property type="evidence" value="ECO:0007669"/>
    <property type="project" value="InterPro"/>
</dbReference>
<dbReference type="InterPro" id="IPR036188">
    <property type="entry name" value="FAD/NAD-bd_sf"/>
</dbReference>
<accession>B3S7X9</accession>
<keyword evidence="8" id="KW-1185">Reference proteome</keyword>
<dbReference type="Proteomes" id="UP000009022">
    <property type="component" value="Unassembled WGS sequence"/>
</dbReference>
<dbReference type="SUPFAM" id="SSF54373">
    <property type="entry name" value="FAD-linked reductases, C-terminal domain"/>
    <property type="match status" value="1"/>
</dbReference>
<organism evidence="7 8">
    <name type="scientific">Trichoplax adhaerens</name>
    <name type="common">Trichoplax reptans</name>
    <dbReference type="NCBI Taxonomy" id="10228"/>
    <lineage>
        <taxon>Eukaryota</taxon>
        <taxon>Metazoa</taxon>
        <taxon>Placozoa</taxon>
        <taxon>Uniplacotomia</taxon>
        <taxon>Trichoplacea</taxon>
        <taxon>Trichoplacidae</taxon>
        <taxon>Trichoplax</taxon>
    </lineage>
</organism>
<name>B3S7X9_TRIAD</name>
<dbReference type="PANTHER" id="PTHR10961">
    <property type="entry name" value="PEROXISOMAL SARCOSINE OXIDASE"/>
    <property type="match status" value="1"/>
</dbReference>
<dbReference type="Pfam" id="PF01266">
    <property type="entry name" value="DAO"/>
    <property type="match status" value="1"/>
</dbReference>
<dbReference type="HOGENOM" id="CLU_058179_0_0_1"/>
<keyword evidence="5" id="KW-0560">Oxidoreductase</keyword>
<dbReference type="STRING" id="10228.B3S7X9"/>
<dbReference type="KEGG" id="tad:TRIADDRAFT_30878"/>
<evidence type="ECO:0000259" key="6">
    <source>
        <dbReference type="Pfam" id="PF01266"/>
    </source>
</evidence>
<comment type="cofactor">
    <cofactor evidence="1">
        <name>FAD</name>
        <dbReference type="ChEBI" id="CHEBI:57692"/>
    </cofactor>
</comment>
<evidence type="ECO:0000256" key="3">
    <source>
        <dbReference type="ARBA" id="ARBA00022630"/>
    </source>
</evidence>
<comment type="similarity">
    <text evidence="2">Belongs to the MSOX/MTOX family.</text>
</comment>
<dbReference type="EMBL" id="DS985255">
    <property type="protein sequence ID" value="EDV21093.1"/>
    <property type="molecule type" value="Genomic_DNA"/>
</dbReference>
<sequence length="407" mass="45723">MGTDLGSFDITIIGAGCIGSACARHLSQLCEKKICLIGPDEPDHPRSQDTERSVYGAHYDAGRITRILDPDLVWAKLAQRSIPRYVEVEEKSNMQFYTPSGYLGVVEEGTSYIDKVKECAKLLQVEFELLDHQQLKSKFPYFSFPPSCVGIYQPSQGGYINIRQHVIAQMTIAQKQGCTLIKEIVDRVDRDDRGQFKIVTEKGNYLYSGKVILATGAFTPFKKLLPDPPKQLDIELMKETVVKLQVKDKDLRDMKSMPAVIYFTGKDARYDCYILPPIRYDDGKFYIKIGHGLTGSDKLDDHQQVIEWYRNVESDNLVEVLVKTINRLMPTFEYGSVVTDHCVSTHTPSNHVMIGEVNEGVTVLTGGCSHAAKSADEIGHLGALTALSNDWSYDIPKSEFSVYFKQN</sequence>
<dbReference type="GeneID" id="6757554"/>
<dbReference type="eggNOG" id="KOG2820">
    <property type="taxonomic scope" value="Eukaryota"/>
</dbReference>
<protein>
    <recommendedName>
        <fullName evidence="6">FAD dependent oxidoreductase domain-containing protein</fullName>
    </recommendedName>
</protein>
<dbReference type="InterPro" id="IPR045170">
    <property type="entry name" value="MTOX"/>
</dbReference>
<dbReference type="InterPro" id="IPR006076">
    <property type="entry name" value="FAD-dep_OxRdtase"/>
</dbReference>
<evidence type="ECO:0000256" key="5">
    <source>
        <dbReference type="ARBA" id="ARBA00023002"/>
    </source>
</evidence>
<evidence type="ECO:0000256" key="4">
    <source>
        <dbReference type="ARBA" id="ARBA00022827"/>
    </source>
</evidence>
<dbReference type="Gene3D" id="3.50.50.60">
    <property type="entry name" value="FAD/NAD(P)-binding domain"/>
    <property type="match status" value="1"/>
</dbReference>
<dbReference type="OrthoDB" id="424974at2759"/>
<dbReference type="FunCoup" id="B3S7X9">
    <property type="interactions" value="254"/>
</dbReference>
<evidence type="ECO:0000313" key="7">
    <source>
        <dbReference type="EMBL" id="EDV21093.1"/>
    </source>
</evidence>
<gene>
    <name evidence="7" type="ORF">TRIADDRAFT_30878</name>
</gene>
<evidence type="ECO:0000313" key="8">
    <source>
        <dbReference type="Proteomes" id="UP000009022"/>
    </source>
</evidence>
<dbReference type="SUPFAM" id="SSF51905">
    <property type="entry name" value="FAD/NAD(P)-binding domain"/>
    <property type="match status" value="1"/>
</dbReference>
<dbReference type="InParanoid" id="B3S7X9"/>
<evidence type="ECO:0000256" key="1">
    <source>
        <dbReference type="ARBA" id="ARBA00001974"/>
    </source>
</evidence>